<protein>
    <submittedName>
        <fullName evidence="9">MgtC/SapB transporter</fullName>
    </submittedName>
</protein>
<keyword evidence="10" id="KW-1185">Reference proteome</keyword>
<dbReference type="InterPro" id="IPR003416">
    <property type="entry name" value="MgtC/SapB/SrpB/YhiD_fam"/>
</dbReference>
<proteinExistence type="inferred from homology"/>
<evidence type="ECO:0000256" key="1">
    <source>
        <dbReference type="ARBA" id="ARBA00004651"/>
    </source>
</evidence>
<dbReference type="GO" id="GO:0005886">
    <property type="term" value="C:plasma membrane"/>
    <property type="evidence" value="ECO:0007669"/>
    <property type="project" value="UniProtKB-SubCell"/>
</dbReference>
<keyword evidence="4 7" id="KW-0812">Transmembrane</keyword>
<keyword evidence="9" id="KW-0614">Plasmid</keyword>
<comment type="subcellular location">
    <subcellularLocation>
        <location evidence="1">Cell membrane</location>
        <topology evidence="1">Multi-pass membrane protein</topology>
    </subcellularLocation>
</comment>
<comment type="similarity">
    <text evidence="2">Belongs to the MgtC/SapB family.</text>
</comment>
<keyword evidence="3" id="KW-1003">Cell membrane</keyword>
<feature type="transmembrane region" description="Helical" evidence="7">
    <location>
        <begin position="18"/>
        <end position="38"/>
    </location>
</feature>
<feature type="transmembrane region" description="Helical" evidence="7">
    <location>
        <begin position="105"/>
        <end position="124"/>
    </location>
</feature>
<geneLocation type="plasmid" evidence="9 10">
    <name>pSLIN04</name>
</geneLocation>
<reference evidence="9 10" key="1">
    <citation type="journal article" date="2010" name="Stand. Genomic Sci.">
        <title>Complete genome sequence of Spirosoma linguale type strain (1).</title>
        <authorList>
            <person name="Lail K."/>
            <person name="Sikorski J."/>
            <person name="Saunders E."/>
            <person name="Lapidus A."/>
            <person name="Glavina Del Rio T."/>
            <person name="Copeland A."/>
            <person name="Tice H."/>
            <person name="Cheng J.-F."/>
            <person name="Lucas S."/>
            <person name="Nolan M."/>
            <person name="Bruce D."/>
            <person name="Goodwin L."/>
            <person name="Pitluck S."/>
            <person name="Ivanova N."/>
            <person name="Mavromatis K."/>
            <person name="Ovchinnikova G."/>
            <person name="Pati A."/>
            <person name="Chen A."/>
            <person name="Palaniappan K."/>
            <person name="Land M."/>
            <person name="Hauser L."/>
            <person name="Chang Y.-J."/>
            <person name="Jeffries C.D."/>
            <person name="Chain P."/>
            <person name="Brettin T."/>
            <person name="Detter J.C."/>
            <person name="Schuetze A."/>
            <person name="Rohde M."/>
            <person name="Tindall B.J."/>
            <person name="Goeker M."/>
            <person name="Bristow J."/>
            <person name="Eisen J.A."/>
            <person name="Markowitz V."/>
            <person name="Hugenholtz P."/>
            <person name="Kyrpides N.C."/>
            <person name="Klenk H.-P."/>
            <person name="Chen F."/>
        </authorList>
    </citation>
    <scope>NUCLEOTIDE SEQUENCE [LARGE SCALE GENOMIC DNA]</scope>
    <source>
        <strain evidence="10">ATCC 33905 / DSM 74 / LMG 10896 / Claus 1</strain>
    </source>
</reference>
<feature type="transmembrane region" description="Helical" evidence="7">
    <location>
        <begin position="130"/>
        <end position="149"/>
    </location>
</feature>
<name>D2QVY8_SPILD</name>
<dbReference type="Pfam" id="PF02308">
    <property type="entry name" value="MgtC"/>
    <property type="match status" value="1"/>
</dbReference>
<evidence type="ECO:0000256" key="6">
    <source>
        <dbReference type="ARBA" id="ARBA00023136"/>
    </source>
</evidence>
<dbReference type="AlphaFoldDB" id="D2QVY8"/>
<evidence type="ECO:0000256" key="3">
    <source>
        <dbReference type="ARBA" id="ARBA00022475"/>
    </source>
</evidence>
<evidence type="ECO:0000256" key="5">
    <source>
        <dbReference type="ARBA" id="ARBA00022989"/>
    </source>
</evidence>
<dbReference type="Proteomes" id="UP000002028">
    <property type="component" value="Plasmid pSLIN04"/>
</dbReference>
<dbReference type="InterPro" id="IPR049177">
    <property type="entry name" value="MgtC_SapB_SrpB_YhiD_N"/>
</dbReference>
<feature type="domain" description="MgtC/SapB/SrpB/YhiD N-terminal" evidence="8">
    <location>
        <begin position="25"/>
        <end position="148"/>
    </location>
</feature>
<sequence length="165" mass="17336">MDIIWDELTAGLPTITQLIHAVIRLVAATLLGGVIGVQRERWGKSAGVRTHILVTVGTTLFVLATAGSGMSLDGVSRVIQGLTTGIGFIGAGAILKLSKSREIQGLTTAAGIWTTAAIGVTVGLGSLGLALLGTVLTWIILTLVGRIEFKQRIKRINEENQARKI</sequence>
<organism evidence="9 10">
    <name type="scientific">Spirosoma linguale (strain ATCC 33905 / DSM 74 / LMG 10896 / Claus 1)</name>
    <dbReference type="NCBI Taxonomy" id="504472"/>
    <lineage>
        <taxon>Bacteria</taxon>
        <taxon>Pseudomonadati</taxon>
        <taxon>Bacteroidota</taxon>
        <taxon>Cytophagia</taxon>
        <taxon>Cytophagales</taxon>
        <taxon>Cytophagaceae</taxon>
        <taxon>Spirosoma</taxon>
    </lineage>
</organism>
<evidence type="ECO:0000313" key="10">
    <source>
        <dbReference type="Proteomes" id="UP000002028"/>
    </source>
</evidence>
<evidence type="ECO:0000313" key="9">
    <source>
        <dbReference type="EMBL" id="ADB42970.1"/>
    </source>
</evidence>
<dbReference type="HOGENOM" id="CLU_079292_1_1_10"/>
<evidence type="ECO:0000256" key="2">
    <source>
        <dbReference type="ARBA" id="ARBA00009298"/>
    </source>
</evidence>
<dbReference type="PANTHER" id="PTHR33778">
    <property type="entry name" value="PROTEIN MGTC"/>
    <property type="match status" value="1"/>
</dbReference>
<evidence type="ECO:0000259" key="8">
    <source>
        <dbReference type="Pfam" id="PF02308"/>
    </source>
</evidence>
<dbReference type="PRINTS" id="PR01837">
    <property type="entry name" value="MGTCSAPBPROT"/>
</dbReference>
<feature type="transmembrane region" description="Helical" evidence="7">
    <location>
        <begin position="78"/>
        <end position="98"/>
    </location>
</feature>
<evidence type="ECO:0000256" key="7">
    <source>
        <dbReference type="SAM" id="Phobius"/>
    </source>
</evidence>
<keyword evidence="6 7" id="KW-0472">Membrane</keyword>
<dbReference type="EMBL" id="CP001773">
    <property type="protein sequence ID" value="ADB42970.1"/>
    <property type="molecule type" value="Genomic_DNA"/>
</dbReference>
<dbReference type="KEGG" id="sli:Slin_7027"/>
<accession>D2QVY8</accession>
<gene>
    <name evidence="9" type="ordered locus">Slin_7027</name>
</gene>
<keyword evidence="5 7" id="KW-1133">Transmembrane helix</keyword>
<feature type="transmembrane region" description="Helical" evidence="7">
    <location>
        <begin position="50"/>
        <end position="72"/>
    </location>
</feature>
<evidence type="ECO:0000256" key="4">
    <source>
        <dbReference type="ARBA" id="ARBA00022692"/>
    </source>
</evidence>
<dbReference type="RefSeq" id="WP_012931447.1">
    <property type="nucleotide sequence ID" value="NC_013734.1"/>
</dbReference>
<dbReference type="PANTHER" id="PTHR33778:SF1">
    <property type="entry name" value="MAGNESIUM TRANSPORTER YHID-RELATED"/>
    <property type="match status" value="1"/>
</dbReference>